<feature type="region of interest" description="Disordered" evidence="1">
    <location>
        <begin position="1"/>
        <end position="32"/>
    </location>
</feature>
<dbReference type="Pfam" id="PF05036">
    <property type="entry name" value="SPOR"/>
    <property type="match status" value="1"/>
</dbReference>
<gene>
    <name evidence="4" type="ORF">CWS31_007330</name>
</gene>
<keyword evidence="2" id="KW-0812">Transmembrane</keyword>
<sequence>MANQDYISRTPPPKKPAKRRGKPAPKKSAKNSNGVSLKAKLISLLIVILIAAFAYGLWSLKTDPSTKTPLSKPTKVEAAPTSKAKELPKPPKEIWTYVKDLENQDIEVGEYKVEDKGPYQMQCGSFRSQDQADTLKARIAFAGIESQVRTAKGSSGTWYKVVLGPYKRKREAEKDKHILRRKSNNINGCQIWGWR</sequence>
<dbReference type="PANTHER" id="PTHR38687:SF2">
    <property type="entry name" value="CELL DIVISION PROTEIN FTSN"/>
    <property type="match status" value="1"/>
</dbReference>
<dbReference type="PROSITE" id="PS51724">
    <property type="entry name" value="SPOR"/>
    <property type="match status" value="1"/>
</dbReference>
<feature type="compositionally biased region" description="Basic residues" evidence="1">
    <location>
        <begin position="15"/>
        <end position="29"/>
    </location>
</feature>
<evidence type="ECO:0000313" key="4">
    <source>
        <dbReference type="EMBL" id="TYK66072.1"/>
    </source>
</evidence>
<feature type="domain" description="SPOR" evidence="3">
    <location>
        <begin position="113"/>
        <end position="195"/>
    </location>
</feature>
<dbReference type="InterPro" id="IPR007730">
    <property type="entry name" value="SPOR-like_dom"/>
</dbReference>
<reference evidence="4 5" key="1">
    <citation type="submission" date="2019-08" db="EMBL/GenBank/DDBJ databases">
        <title>Microbe sample from Colwellia echini.</title>
        <authorList>
            <person name="Christiansen L."/>
            <person name="Pathiraja D."/>
            <person name="Schultz-Johansen M."/>
            <person name="Choi I.-G."/>
            <person name="Stougaard P."/>
        </authorList>
    </citation>
    <scope>NUCLEOTIDE SEQUENCE [LARGE SCALE GENOMIC DNA]</scope>
    <source>
        <strain evidence="4 5">A3</strain>
    </source>
</reference>
<evidence type="ECO:0000256" key="2">
    <source>
        <dbReference type="SAM" id="Phobius"/>
    </source>
</evidence>
<dbReference type="EMBL" id="PJAI02000006">
    <property type="protein sequence ID" value="TYK66072.1"/>
    <property type="molecule type" value="Genomic_DNA"/>
</dbReference>
<dbReference type="Proteomes" id="UP000815846">
    <property type="component" value="Unassembled WGS sequence"/>
</dbReference>
<keyword evidence="4" id="KW-0131">Cell cycle</keyword>
<comment type="caution">
    <text evidence="4">The sequence shown here is derived from an EMBL/GenBank/DDBJ whole genome shotgun (WGS) entry which is preliminary data.</text>
</comment>
<feature type="region of interest" description="Disordered" evidence="1">
    <location>
        <begin position="65"/>
        <end position="87"/>
    </location>
</feature>
<evidence type="ECO:0000259" key="3">
    <source>
        <dbReference type="PROSITE" id="PS51724"/>
    </source>
</evidence>
<protein>
    <submittedName>
        <fullName evidence="4">Cell division protein FtsN</fullName>
    </submittedName>
</protein>
<accession>A0ABY3MYG7</accession>
<evidence type="ECO:0000313" key="5">
    <source>
        <dbReference type="Proteomes" id="UP000815846"/>
    </source>
</evidence>
<dbReference type="InterPro" id="IPR052521">
    <property type="entry name" value="Cell_div_SPOR-domain"/>
</dbReference>
<proteinExistence type="predicted"/>
<evidence type="ECO:0000256" key="1">
    <source>
        <dbReference type="SAM" id="MobiDB-lite"/>
    </source>
</evidence>
<dbReference type="PANTHER" id="PTHR38687">
    <property type="entry name" value="CELL DIVISION PROTEIN DEDD-RELATED"/>
    <property type="match status" value="1"/>
</dbReference>
<dbReference type="RefSeq" id="WP_101345491.1">
    <property type="nucleotide sequence ID" value="NZ_PJAI02000006.1"/>
</dbReference>
<keyword evidence="5" id="KW-1185">Reference proteome</keyword>
<keyword evidence="2" id="KW-1133">Transmembrane helix</keyword>
<dbReference type="Gene3D" id="3.30.70.1070">
    <property type="entry name" value="Sporulation related repeat"/>
    <property type="match status" value="1"/>
</dbReference>
<keyword evidence="2" id="KW-0472">Membrane</keyword>
<dbReference type="SUPFAM" id="SSF110997">
    <property type="entry name" value="Sporulation related repeat"/>
    <property type="match status" value="1"/>
</dbReference>
<dbReference type="InterPro" id="IPR036680">
    <property type="entry name" value="SPOR-like_sf"/>
</dbReference>
<feature type="transmembrane region" description="Helical" evidence="2">
    <location>
        <begin position="41"/>
        <end position="60"/>
    </location>
</feature>
<keyword evidence="4" id="KW-0132">Cell division</keyword>
<dbReference type="GO" id="GO:0051301">
    <property type="term" value="P:cell division"/>
    <property type="evidence" value="ECO:0007669"/>
    <property type="project" value="UniProtKB-KW"/>
</dbReference>
<organism evidence="4 5">
    <name type="scientific">Colwellia echini</name>
    <dbReference type="NCBI Taxonomy" id="1982103"/>
    <lineage>
        <taxon>Bacteria</taxon>
        <taxon>Pseudomonadati</taxon>
        <taxon>Pseudomonadota</taxon>
        <taxon>Gammaproteobacteria</taxon>
        <taxon>Alteromonadales</taxon>
        <taxon>Colwelliaceae</taxon>
        <taxon>Colwellia</taxon>
    </lineage>
</organism>
<name>A0ABY3MYG7_9GAMM</name>